<dbReference type="STRING" id="683124.SAMN05444337_2630"/>
<evidence type="ECO:0000313" key="1">
    <source>
        <dbReference type="EMBL" id="SHJ78531.1"/>
    </source>
</evidence>
<keyword evidence="2" id="KW-1185">Reference proteome</keyword>
<protein>
    <recommendedName>
        <fullName evidence="3">DUF4249 domain-containing protein</fullName>
    </recommendedName>
</protein>
<dbReference type="InterPro" id="IPR025345">
    <property type="entry name" value="DUF4249"/>
</dbReference>
<evidence type="ECO:0008006" key="3">
    <source>
        <dbReference type="Google" id="ProtNLM"/>
    </source>
</evidence>
<dbReference type="EMBL" id="FQZH01000006">
    <property type="protein sequence ID" value="SHJ78531.1"/>
    <property type="molecule type" value="Genomic_DNA"/>
</dbReference>
<name>A0A1M6M4Y8_9FLAO</name>
<dbReference type="Proteomes" id="UP000184232">
    <property type="component" value="Unassembled WGS sequence"/>
</dbReference>
<dbReference type="AlphaFoldDB" id="A0A1M6M4Y8"/>
<accession>A0A1M6M4Y8</accession>
<sequence length="278" mass="30929">MVKIILKITTFIVLTIVTLLILISCEDVVDVDLETAEPKLVIDASLKWQKGTTGNEQTILLSTTAGFYENEVPTVRGATVFITDGNGIQYDFIEIPGTGNYVCTNFNPEIRQTYTLTVIHNSQVYTATESLIEVPTIDYIEQNENGGITGNQIEVKFFYQDNGLIDNYYLINFNASNALLPIIDVIDDEFFQGNQMFAYLANDLNAGDSIQLQLNGISETYYNYMNILLSIAGSSGGSPFQTPPATVRGNIVNQTNFDNYALGFFRLSETDTMDYVIE</sequence>
<dbReference type="OrthoDB" id="1430047at2"/>
<reference evidence="1 2" key="1">
    <citation type="submission" date="2016-11" db="EMBL/GenBank/DDBJ databases">
        <authorList>
            <person name="Jaros S."/>
            <person name="Januszkiewicz K."/>
            <person name="Wedrychowicz H."/>
        </authorList>
    </citation>
    <scope>NUCLEOTIDE SEQUENCE [LARGE SCALE GENOMIC DNA]</scope>
    <source>
        <strain evidence="1 2">DSM 22807</strain>
    </source>
</reference>
<gene>
    <name evidence="1" type="ORF">SAMN05444337_2630</name>
</gene>
<organism evidence="1 2">
    <name type="scientific">Flavobacterium haoranii</name>
    <dbReference type="NCBI Taxonomy" id="683124"/>
    <lineage>
        <taxon>Bacteria</taxon>
        <taxon>Pseudomonadati</taxon>
        <taxon>Bacteroidota</taxon>
        <taxon>Flavobacteriia</taxon>
        <taxon>Flavobacteriales</taxon>
        <taxon>Flavobacteriaceae</taxon>
        <taxon>Flavobacterium</taxon>
    </lineage>
</organism>
<dbReference type="PROSITE" id="PS51257">
    <property type="entry name" value="PROKAR_LIPOPROTEIN"/>
    <property type="match status" value="1"/>
</dbReference>
<proteinExistence type="predicted"/>
<evidence type="ECO:0000313" key="2">
    <source>
        <dbReference type="Proteomes" id="UP000184232"/>
    </source>
</evidence>
<dbReference type="Pfam" id="PF14054">
    <property type="entry name" value="DUF4249"/>
    <property type="match status" value="1"/>
</dbReference>
<dbReference type="RefSeq" id="WP_072785832.1">
    <property type="nucleotide sequence ID" value="NZ_CP045292.1"/>
</dbReference>